<dbReference type="Proteomes" id="UP000663855">
    <property type="component" value="Unassembled WGS sequence"/>
</dbReference>
<comment type="caution">
    <text evidence="2">The sequence shown here is derived from an EMBL/GenBank/DDBJ whole genome shotgun (WGS) entry which is preliminary data.</text>
</comment>
<reference evidence="2" key="1">
    <citation type="submission" date="2021-02" db="EMBL/GenBank/DDBJ databases">
        <authorList>
            <person name="Nowell W R."/>
        </authorList>
    </citation>
    <scope>NUCLEOTIDE SEQUENCE</scope>
</reference>
<dbReference type="Proteomes" id="UP000681967">
    <property type="component" value="Unassembled WGS sequence"/>
</dbReference>
<keyword evidence="1" id="KW-0732">Signal</keyword>
<evidence type="ECO:0000313" key="4">
    <source>
        <dbReference type="EMBL" id="CAF4081431.1"/>
    </source>
</evidence>
<gene>
    <name evidence="3" type="ORF">BYL167_LOCUS13472</name>
    <name evidence="2" type="ORF">CJN711_LOCUS11026</name>
    <name evidence="4" type="ORF">OVN521_LOCUS19797</name>
</gene>
<feature type="chain" id="PRO_5036226188" evidence="1">
    <location>
        <begin position="16"/>
        <end position="217"/>
    </location>
</feature>
<sequence length="217" mass="25889">MHLIITLMHVLLVFGNDVESISLKNHFQFFIKTVATVYHSNWRQNFLAKNPFVKNRFKLTNTVTHYNSSDFQYPMILTVGSCLVHRNLKVARARYNLSQIYVDILNMNYDELPSDWAYENRATAHVACKHILRGVRRKVLFDENFIQETSEIVHIEWMKRNVHRSQQELMVPYVNLTDVEKDKDRQAVMIACRLYNDHYLYYRFNTTPIHFSGHIFE</sequence>
<dbReference type="EMBL" id="CAJNOV010004594">
    <property type="protein sequence ID" value="CAF1181179.1"/>
    <property type="molecule type" value="Genomic_DNA"/>
</dbReference>
<evidence type="ECO:0000313" key="6">
    <source>
        <dbReference type="Proteomes" id="UP000663866"/>
    </source>
</evidence>
<organism evidence="2 5">
    <name type="scientific">Rotaria magnacalcarata</name>
    <dbReference type="NCBI Taxonomy" id="392030"/>
    <lineage>
        <taxon>Eukaryota</taxon>
        <taxon>Metazoa</taxon>
        <taxon>Spiralia</taxon>
        <taxon>Gnathifera</taxon>
        <taxon>Rotifera</taxon>
        <taxon>Eurotatoria</taxon>
        <taxon>Bdelloidea</taxon>
        <taxon>Philodinida</taxon>
        <taxon>Philodinidae</taxon>
        <taxon>Rotaria</taxon>
    </lineage>
</organism>
<dbReference type="AlphaFoldDB" id="A0A814V038"/>
<proteinExistence type="predicted"/>
<dbReference type="EMBL" id="CAJOBH010004629">
    <property type="protein sequence ID" value="CAF3997004.1"/>
    <property type="molecule type" value="Genomic_DNA"/>
</dbReference>
<evidence type="ECO:0000256" key="1">
    <source>
        <dbReference type="SAM" id="SignalP"/>
    </source>
</evidence>
<protein>
    <submittedName>
        <fullName evidence="2">Uncharacterized protein</fullName>
    </submittedName>
</protein>
<dbReference type="EMBL" id="CAJOBG010003802">
    <property type="protein sequence ID" value="CAF4081431.1"/>
    <property type="molecule type" value="Genomic_DNA"/>
</dbReference>
<evidence type="ECO:0000313" key="5">
    <source>
        <dbReference type="Proteomes" id="UP000663855"/>
    </source>
</evidence>
<dbReference type="Gene3D" id="1.10.490.160">
    <property type="match status" value="1"/>
</dbReference>
<accession>A0A814V038</accession>
<feature type="signal peptide" evidence="1">
    <location>
        <begin position="1"/>
        <end position="15"/>
    </location>
</feature>
<evidence type="ECO:0000313" key="2">
    <source>
        <dbReference type="EMBL" id="CAF1181179.1"/>
    </source>
</evidence>
<name>A0A814V038_9BILA</name>
<keyword evidence="6" id="KW-1185">Reference proteome</keyword>
<dbReference type="Proteomes" id="UP000663866">
    <property type="component" value="Unassembled WGS sequence"/>
</dbReference>
<evidence type="ECO:0000313" key="3">
    <source>
        <dbReference type="EMBL" id="CAF3997004.1"/>
    </source>
</evidence>